<feature type="transmembrane region" description="Helical" evidence="7">
    <location>
        <begin position="6"/>
        <end position="27"/>
    </location>
</feature>
<dbReference type="InterPro" id="IPR032805">
    <property type="entry name" value="Wax_synthase_dom"/>
</dbReference>
<comment type="subcellular location">
    <subcellularLocation>
        <location evidence="1">Membrane</location>
        <topology evidence="1">Multi-pass membrane protein</topology>
    </subcellularLocation>
</comment>
<dbReference type="GO" id="GO:0006629">
    <property type="term" value="P:lipid metabolic process"/>
    <property type="evidence" value="ECO:0007669"/>
    <property type="project" value="InterPro"/>
</dbReference>
<evidence type="ECO:0000256" key="5">
    <source>
        <dbReference type="ARBA" id="ARBA00022989"/>
    </source>
</evidence>
<accession>A0A1V6URN3</accession>
<feature type="transmembrane region" description="Helical" evidence="7">
    <location>
        <begin position="315"/>
        <end position="337"/>
    </location>
</feature>
<dbReference type="STRING" id="36646.A0A1V6URN3"/>
<name>A0A1V6URN3_9EURO</name>
<evidence type="ECO:0000256" key="1">
    <source>
        <dbReference type="ARBA" id="ARBA00004141"/>
    </source>
</evidence>
<keyword evidence="4 7" id="KW-0812">Transmembrane</keyword>
<keyword evidence="10" id="KW-1185">Reference proteome</keyword>
<dbReference type="Proteomes" id="UP000191500">
    <property type="component" value="Unassembled WGS sequence"/>
</dbReference>
<dbReference type="InterPro" id="IPR044851">
    <property type="entry name" value="Wax_synthase"/>
</dbReference>
<dbReference type="EMBL" id="MDDG01000005">
    <property type="protein sequence ID" value="OQE40803.1"/>
    <property type="molecule type" value="Genomic_DNA"/>
</dbReference>
<evidence type="ECO:0000256" key="2">
    <source>
        <dbReference type="ARBA" id="ARBA00007282"/>
    </source>
</evidence>
<dbReference type="Pfam" id="PF13813">
    <property type="entry name" value="MBOAT_2"/>
    <property type="match status" value="1"/>
</dbReference>
<feature type="transmembrane region" description="Helical" evidence="7">
    <location>
        <begin position="397"/>
        <end position="417"/>
    </location>
</feature>
<keyword evidence="6 7" id="KW-0472">Membrane</keyword>
<keyword evidence="3" id="KW-0808">Transferase</keyword>
<dbReference type="GO" id="GO:0016020">
    <property type="term" value="C:membrane"/>
    <property type="evidence" value="ECO:0007669"/>
    <property type="project" value="UniProtKB-SubCell"/>
</dbReference>
<evidence type="ECO:0000256" key="7">
    <source>
        <dbReference type="SAM" id="Phobius"/>
    </source>
</evidence>
<dbReference type="AlphaFoldDB" id="A0A1V6URN3"/>
<sequence length="421" mass="46762">MSSTSANIVQILSLYAAQCLIPATLLVATTKQSVLRYLSVPCSIFIAYRAIPVATALGPGYVWCECARLFLTIIFQCLNLLLINPKDSNDLPSGGSQSFVARIYAATRLFTNPRGIDTSWQIKNAPPQPEYYQRRGMNMPPRGRFLVRQTAIIVWQYLALDVFATLALQQALEQEKSGLLSPVPRWDISCEQWSERIISNLMAGFVVSRILIDFHHRAFSVILVGLGLDSPANCPPLYGRALDADTVRGFWGKFWHQLLQNPLTSVSAFITQDLLGLRPRSLMQRYMNVFVVFFCSGVLHLILDIVQGIPAQESGAMLFFVTAPLGLMIEDGIKALWKSFSKFNGSIKTTSKPLWQRALGLMWSMAWLGVTSTGFFYPQVVRPQNQALVPFSVADHIGLPLESALVLIGGAVLAKVFEVEK</sequence>
<evidence type="ECO:0000259" key="8">
    <source>
        <dbReference type="Pfam" id="PF13813"/>
    </source>
</evidence>
<proteinExistence type="inferred from homology"/>
<dbReference type="PANTHER" id="PTHR31595">
    <property type="entry name" value="LONG-CHAIN-ALCOHOL O-FATTY-ACYLTRANSFERASE 3-RELATED"/>
    <property type="match status" value="1"/>
</dbReference>
<dbReference type="PANTHER" id="PTHR31595:SF27">
    <property type="entry name" value="WAX SYNTHASE DOMAIN-CONTAINING PROTEIN-RELATED"/>
    <property type="match status" value="1"/>
</dbReference>
<comment type="similarity">
    <text evidence="2">Belongs to the wax synthase family.</text>
</comment>
<gene>
    <name evidence="9" type="ORF">PENCOP_c005G06139</name>
</gene>
<keyword evidence="5 7" id="KW-1133">Transmembrane helix</keyword>
<reference evidence="10" key="1">
    <citation type="journal article" date="2017" name="Nat. Microbiol.">
        <title>Global analysis of biosynthetic gene clusters reveals vast potential of secondary metabolite production in Penicillium species.</title>
        <authorList>
            <person name="Nielsen J.C."/>
            <person name="Grijseels S."/>
            <person name="Prigent S."/>
            <person name="Ji B."/>
            <person name="Dainat J."/>
            <person name="Nielsen K.F."/>
            <person name="Frisvad J.C."/>
            <person name="Workman M."/>
            <person name="Nielsen J."/>
        </authorList>
    </citation>
    <scope>NUCLEOTIDE SEQUENCE [LARGE SCALE GENOMIC DNA]</scope>
    <source>
        <strain evidence="10">IBT 31321</strain>
    </source>
</reference>
<evidence type="ECO:0000256" key="6">
    <source>
        <dbReference type="ARBA" id="ARBA00023136"/>
    </source>
</evidence>
<evidence type="ECO:0000313" key="9">
    <source>
        <dbReference type="EMBL" id="OQE40803.1"/>
    </source>
</evidence>
<feature type="transmembrane region" description="Helical" evidence="7">
    <location>
        <begin position="358"/>
        <end position="377"/>
    </location>
</feature>
<evidence type="ECO:0000256" key="4">
    <source>
        <dbReference type="ARBA" id="ARBA00022692"/>
    </source>
</evidence>
<feature type="transmembrane region" description="Helical" evidence="7">
    <location>
        <begin position="286"/>
        <end position="303"/>
    </location>
</feature>
<feature type="domain" description="Wax synthase" evidence="8">
    <location>
        <begin position="234"/>
        <end position="321"/>
    </location>
</feature>
<protein>
    <recommendedName>
        <fullName evidence="8">Wax synthase domain-containing protein</fullName>
    </recommendedName>
</protein>
<organism evidence="9 10">
    <name type="scientific">Penicillium coprophilum</name>
    <dbReference type="NCBI Taxonomy" id="36646"/>
    <lineage>
        <taxon>Eukaryota</taxon>
        <taxon>Fungi</taxon>
        <taxon>Dikarya</taxon>
        <taxon>Ascomycota</taxon>
        <taxon>Pezizomycotina</taxon>
        <taxon>Eurotiomycetes</taxon>
        <taxon>Eurotiomycetidae</taxon>
        <taxon>Eurotiales</taxon>
        <taxon>Aspergillaceae</taxon>
        <taxon>Penicillium</taxon>
    </lineage>
</organism>
<evidence type="ECO:0000256" key="3">
    <source>
        <dbReference type="ARBA" id="ARBA00022679"/>
    </source>
</evidence>
<comment type="caution">
    <text evidence="9">The sequence shown here is derived from an EMBL/GenBank/DDBJ whole genome shotgun (WGS) entry which is preliminary data.</text>
</comment>
<evidence type="ECO:0000313" key="10">
    <source>
        <dbReference type="Proteomes" id="UP000191500"/>
    </source>
</evidence>
<dbReference type="GO" id="GO:0008374">
    <property type="term" value="F:O-acyltransferase activity"/>
    <property type="evidence" value="ECO:0007669"/>
    <property type="project" value="InterPro"/>
</dbReference>